<dbReference type="SUPFAM" id="SSF53474">
    <property type="entry name" value="alpha/beta-Hydrolases"/>
    <property type="match status" value="1"/>
</dbReference>
<proteinExistence type="predicted"/>
<dbReference type="Pfam" id="PF00756">
    <property type="entry name" value="Esterase"/>
    <property type="match status" value="1"/>
</dbReference>
<comment type="caution">
    <text evidence="2">The sequence shown here is derived from an EMBL/GenBank/DDBJ whole genome shotgun (WGS) entry which is preliminary data.</text>
</comment>
<gene>
    <name evidence="2" type="ORF">NJR55_11625</name>
</gene>
<name>A0A9X2FVX0_9GAMM</name>
<evidence type="ECO:0000256" key="1">
    <source>
        <dbReference type="SAM" id="SignalP"/>
    </source>
</evidence>
<feature type="signal peptide" evidence="1">
    <location>
        <begin position="1"/>
        <end position="21"/>
    </location>
</feature>
<dbReference type="GO" id="GO:0016787">
    <property type="term" value="F:hydrolase activity"/>
    <property type="evidence" value="ECO:0007669"/>
    <property type="project" value="UniProtKB-KW"/>
</dbReference>
<dbReference type="RefSeq" id="WP_253620091.1">
    <property type="nucleotide sequence ID" value="NZ_JAMZDE010000008.1"/>
</dbReference>
<dbReference type="Proteomes" id="UP001139474">
    <property type="component" value="Unassembled WGS sequence"/>
</dbReference>
<keyword evidence="2" id="KW-0378">Hydrolase</keyword>
<evidence type="ECO:0000313" key="3">
    <source>
        <dbReference type="Proteomes" id="UP001139474"/>
    </source>
</evidence>
<reference evidence="2" key="1">
    <citation type="submission" date="2022-06" db="EMBL/GenBank/DDBJ databases">
        <title>Idiomarina rhizosphaerae M1R2S28.</title>
        <authorList>
            <person name="Sun J.-Q."/>
            <person name="Li L.-F."/>
        </authorList>
    </citation>
    <scope>NUCLEOTIDE SEQUENCE</scope>
    <source>
        <strain evidence="2">M1R2S28</strain>
    </source>
</reference>
<dbReference type="PANTHER" id="PTHR48098:SF6">
    <property type="entry name" value="FERRI-BACILLIBACTIN ESTERASE BESA"/>
    <property type="match status" value="1"/>
</dbReference>
<dbReference type="InterPro" id="IPR000801">
    <property type="entry name" value="Esterase-like"/>
</dbReference>
<dbReference type="EMBL" id="JAMZDE010000008">
    <property type="protein sequence ID" value="MCP1340237.1"/>
    <property type="molecule type" value="Genomic_DNA"/>
</dbReference>
<dbReference type="InterPro" id="IPR011990">
    <property type="entry name" value="TPR-like_helical_dom_sf"/>
</dbReference>
<organism evidence="2 3">
    <name type="scientific">Idiomarina rhizosphaerae</name>
    <dbReference type="NCBI Taxonomy" id="2961572"/>
    <lineage>
        <taxon>Bacteria</taxon>
        <taxon>Pseudomonadati</taxon>
        <taxon>Pseudomonadota</taxon>
        <taxon>Gammaproteobacteria</taxon>
        <taxon>Alteromonadales</taxon>
        <taxon>Idiomarinaceae</taxon>
        <taxon>Idiomarina</taxon>
    </lineage>
</organism>
<dbReference type="InterPro" id="IPR029058">
    <property type="entry name" value="AB_hydrolase_fold"/>
</dbReference>
<sequence length="391" mass="44161">MKKVMLSAFVIFMVSTSAVFAQQVQNRDEGYKLQTEVLFSEILDEKRTITVQLPKSYAAKPDKEYPVIYRLDGKGNLLLITAVLERLQEAEAAPEVIIVAIENTDRLRDFYPTVNEEQNGPMGIGGGASKFLSFVESELIPFVDNGYRTHNFKVIAGASAGGVFALYALQANPELFQAHLAYSPAVWWNYGATAKSTKAFISETNNLDSYLYMDIGEESGFMRERYDDMLDFISSNTPKGLKFISDEFDNVPHRLTSAAGVFNAYHNLFLPVRMPARAYNGEISSISKYYNRLSNQYGEKTPPEWVVRELGYHFVNNGNLKEAIKLFKFGITLYLEKPDAYNGLAYGYEQSQMYEESLVQVNKALSLSNEGYDGYEVYAARKERLLNLLAQ</sequence>
<dbReference type="Gene3D" id="1.25.40.10">
    <property type="entry name" value="Tetratricopeptide repeat domain"/>
    <property type="match status" value="1"/>
</dbReference>
<dbReference type="InterPro" id="IPR050583">
    <property type="entry name" value="Mycobacterial_A85_antigen"/>
</dbReference>
<dbReference type="SUPFAM" id="SSF48452">
    <property type="entry name" value="TPR-like"/>
    <property type="match status" value="1"/>
</dbReference>
<protein>
    <submittedName>
        <fullName evidence="2">Alpha/beta hydrolase-fold protein</fullName>
    </submittedName>
</protein>
<keyword evidence="3" id="KW-1185">Reference proteome</keyword>
<dbReference type="AlphaFoldDB" id="A0A9X2FVX0"/>
<dbReference type="PANTHER" id="PTHR48098">
    <property type="entry name" value="ENTEROCHELIN ESTERASE-RELATED"/>
    <property type="match status" value="1"/>
</dbReference>
<accession>A0A9X2FVX0</accession>
<keyword evidence="1" id="KW-0732">Signal</keyword>
<dbReference type="Gene3D" id="3.40.50.1820">
    <property type="entry name" value="alpha/beta hydrolase"/>
    <property type="match status" value="1"/>
</dbReference>
<feature type="chain" id="PRO_5040901441" evidence="1">
    <location>
        <begin position="22"/>
        <end position="391"/>
    </location>
</feature>
<evidence type="ECO:0000313" key="2">
    <source>
        <dbReference type="EMBL" id="MCP1340237.1"/>
    </source>
</evidence>